<reference evidence="3" key="1">
    <citation type="submission" date="2021-02" db="EMBL/GenBank/DDBJ databases">
        <title>First Annotated Genome of the Yellow-green Alga Tribonema minus.</title>
        <authorList>
            <person name="Mahan K.M."/>
        </authorList>
    </citation>
    <scope>NUCLEOTIDE SEQUENCE</scope>
    <source>
        <strain evidence="3">UTEX B ZZ1240</strain>
    </source>
</reference>
<dbReference type="InterPro" id="IPR045866">
    <property type="entry name" value="FAM210A/B-like"/>
</dbReference>
<feature type="domain" description="DUF1279" evidence="2">
    <location>
        <begin position="13"/>
        <end position="94"/>
    </location>
</feature>
<evidence type="ECO:0000259" key="2">
    <source>
        <dbReference type="Pfam" id="PF06916"/>
    </source>
</evidence>
<keyword evidence="1" id="KW-0472">Membrane</keyword>
<comment type="caution">
    <text evidence="3">The sequence shown here is derived from an EMBL/GenBank/DDBJ whole genome shotgun (WGS) entry which is preliminary data.</text>
</comment>
<dbReference type="EMBL" id="JAFCMP010000005">
    <property type="protein sequence ID" value="KAG5192456.1"/>
    <property type="molecule type" value="Genomic_DNA"/>
</dbReference>
<dbReference type="Proteomes" id="UP000664859">
    <property type="component" value="Unassembled WGS sequence"/>
</dbReference>
<dbReference type="InterPro" id="IPR009688">
    <property type="entry name" value="FAM210A/B-like_dom"/>
</dbReference>
<feature type="transmembrane region" description="Helical" evidence="1">
    <location>
        <begin position="21"/>
        <end position="41"/>
    </location>
</feature>
<keyword evidence="4" id="KW-1185">Reference proteome</keyword>
<feature type="transmembrane region" description="Helical" evidence="1">
    <location>
        <begin position="61"/>
        <end position="80"/>
    </location>
</feature>
<evidence type="ECO:0000313" key="3">
    <source>
        <dbReference type="EMBL" id="KAG5192456.1"/>
    </source>
</evidence>
<name>A0A835ZET6_9STRA</name>
<dbReference type="Pfam" id="PF06916">
    <property type="entry name" value="FAM210A-B_dom"/>
    <property type="match status" value="1"/>
</dbReference>
<dbReference type="GO" id="GO:0005739">
    <property type="term" value="C:mitochondrion"/>
    <property type="evidence" value="ECO:0007669"/>
    <property type="project" value="TreeGrafter"/>
</dbReference>
<keyword evidence="1" id="KW-1133">Transmembrane helix</keyword>
<dbReference type="OrthoDB" id="426386at2759"/>
<proteinExistence type="predicted"/>
<accession>A0A835ZET6</accession>
<organism evidence="3 4">
    <name type="scientific">Tribonema minus</name>
    <dbReference type="NCBI Taxonomy" id="303371"/>
    <lineage>
        <taxon>Eukaryota</taxon>
        <taxon>Sar</taxon>
        <taxon>Stramenopiles</taxon>
        <taxon>Ochrophyta</taxon>
        <taxon>PX clade</taxon>
        <taxon>Xanthophyceae</taxon>
        <taxon>Tribonematales</taxon>
        <taxon>Tribonemataceae</taxon>
        <taxon>Tribonema</taxon>
    </lineage>
</organism>
<dbReference type="PANTHER" id="PTHR21377:SF0">
    <property type="entry name" value="PROTEIN FAM210B, MITOCHONDRIAL"/>
    <property type="match status" value="1"/>
</dbReference>
<evidence type="ECO:0000313" key="4">
    <source>
        <dbReference type="Proteomes" id="UP000664859"/>
    </source>
</evidence>
<keyword evidence="1" id="KW-0812">Transmembrane</keyword>
<sequence>MSSNRLSHENLLRFARKYGPVAGVVHSSVYVCTLGSMYTAIASGLDLTSLLAQIPLMDQDLLTANAAAGHLAVAYGATMLTGPMRAVVTITATPAAADVWNTHIKPRPAPLGGRLLQIRQRAPKARGA</sequence>
<dbReference type="AlphaFoldDB" id="A0A835ZET6"/>
<dbReference type="PANTHER" id="PTHR21377">
    <property type="entry name" value="PROTEIN FAM210B, MITOCHONDRIAL"/>
    <property type="match status" value="1"/>
</dbReference>
<protein>
    <recommendedName>
        <fullName evidence="2">DUF1279 domain-containing protein</fullName>
    </recommendedName>
</protein>
<evidence type="ECO:0000256" key="1">
    <source>
        <dbReference type="SAM" id="Phobius"/>
    </source>
</evidence>
<gene>
    <name evidence="3" type="ORF">JKP88DRAFT_284283</name>
</gene>